<dbReference type="PANTHER" id="PTHR28626:SF3">
    <property type="entry name" value="SRR1-LIKE PROTEIN"/>
    <property type="match status" value="1"/>
</dbReference>
<dbReference type="GO" id="GO:0005634">
    <property type="term" value="C:nucleus"/>
    <property type="evidence" value="ECO:0007669"/>
    <property type="project" value="TreeGrafter"/>
</dbReference>
<name>A0A672P3V0_SINGR</name>
<sequence length="307" mass="35081">MEVDRSSLSSIAHFELSDCKLSYWKEVFAVMACNDDWQLAGRRAARRGKQASTPKLDSHQVADCKPDKQKILNAMNELRGESFWMEWKDLLSERLLSNASGSSEQNGDVSLQLCCVCYGLGHFASCVSARYQLAMLLLLLETLQIPVGSCCVYDPVFSASECDALKELGFTVLTENEEGKRAVYQPTLFYLMHCGKALYNNLLWRNWTPRTLPKMIIIGNSFHGIQERMLQREFDRDYSFLSNVISVCDETSLPCSPRFLDVFNDTALIQFPPENLNKLPECMWIEPSEPLYQHCQDLEIIQRETKS</sequence>
<feature type="domain" description="SRR1-like" evidence="2">
    <location>
        <begin position="114"/>
        <end position="268"/>
    </location>
</feature>
<dbReference type="RefSeq" id="XP_016090594.1">
    <property type="nucleotide sequence ID" value="XM_016235108.1"/>
</dbReference>
<dbReference type="InterPro" id="IPR040044">
    <property type="entry name" value="SRR1L"/>
</dbReference>
<evidence type="ECO:0000259" key="2">
    <source>
        <dbReference type="Pfam" id="PF07985"/>
    </source>
</evidence>
<evidence type="ECO:0000313" key="3">
    <source>
        <dbReference type="Ensembl" id="ENSSGRP00000057963.1"/>
    </source>
</evidence>
<dbReference type="OMA" id="LERDMCE"/>
<dbReference type="PANTHER" id="PTHR28626">
    <property type="entry name" value="SRR1-LIKE PROTEIN"/>
    <property type="match status" value="1"/>
</dbReference>
<comment type="similarity">
    <text evidence="1">Belongs to the SRR1 family.</text>
</comment>
<reference evidence="3" key="1">
    <citation type="submission" date="2025-08" db="UniProtKB">
        <authorList>
            <consortium name="Ensembl"/>
        </authorList>
    </citation>
    <scope>IDENTIFICATION</scope>
</reference>
<dbReference type="AlphaFoldDB" id="A0A672P3V0"/>
<reference evidence="3" key="2">
    <citation type="submission" date="2025-09" db="UniProtKB">
        <authorList>
            <consortium name="Ensembl"/>
        </authorList>
    </citation>
    <scope>IDENTIFICATION</scope>
</reference>
<dbReference type="Pfam" id="PF07985">
    <property type="entry name" value="SRR1"/>
    <property type="match status" value="1"/>
</dbReference>
<proteinExistence type="inferred from homology"/>
<keyword evidence="4" id="KW-1185">Reference proteome</keyword>
<dbReference type="Proteomes" id="UP000472262">
    <property type="component" value="Unassembled WGS sequence"/>
</dbReference>
<protein>
    <recommendedName>
        <fullName evidence="2">SRR1-like domain-containing protein</fullName>
    </recommendedName>
</protein>
<dbReference type="CTD" id="402055"/>
<dbReference type="Ensembl" id="ENSSGRT00000061865.1">
    <property type="protein sequence ID" value="ENSSGRP00000057963.1"/>
    <property type="gene ID" value="ENSSGRG00000030234.1"/>
</dbReference>
<dbReference type="GO" id="GO:0005737">
    <property type="term" value="C:cytoplasm"/>
    <property type="evidence" value="ECO:0007669"/>
    <property type="project" value="TreeGrafter"/>
</dbReference>
<gene>
    <name evidence="3" type="primary">srrd</name>
</gene>
<dbReference type="KEGG" id="sgh:107553033"/>
<evidence type="ECO:0000313" key="4">
    <source>
        <dbReference type="Proteomes" id="UP000472262"/>
    </source>
</evidence>
<dbReference type="InParanoid" id="A0A672P3V0"/>
<organism evidence="3 4">
    <name type="scientific">Sinocyclocheilus grahami</name>
    <name type="common">Dianchi golden-line fish</name>
    <name type="synonym">Barbus grahami</name>
    <dbReference type="NCBI Taxonomy" id="75366"/>
    <lineage>
        <taxon>Eukaryota</taxon>
        <taxon>Metazoa</taxon>
        <taxon>Chordata</taxon>
        <taxon>Craniata</taxon>
        <taxon>Vertebrata</taxon>
        <taxon>Euteleostomi</taxon>
        <taxon>Actinopterygii</taxon>
        <taxon>Neopterygii</taxon>
        <taxon>Teleostei</taxon>
        <taxon>Ostariophysi</taxon>
        <taxon>Cypriniformes</taxon>
        <taxon>Cyprinidae</taxon>
        <taxon>Cyprininae</taxon>
        <taxon>Sinocyclocheilus</taxon>
    </lineage>
</organism>
<evidence type="ECO:0000256" key="1">
    <source>
        <dbReference type="ARBA" id="ARBA00009856"/>
    </source>
</evidence>
<accession>A0A672P3V0</accession>
<dbReference type="GeneID" id="107553033"/>
<dbReference type="OrthoDB" id="551431at2759"/>
<dbReference type="InterPro" id="IPR012942">
    <property type="entry name" value="SRR1-like"/>
</dbReference>